<reference evidence="1" key="1">
    <citation type="journal article" date="2013" name="J. Plant Res.">
        <title>Effect of fungi and light on seed germination of three Opuntia species from semiarid lands of central Mexico.</title>
        <authorList>
            <person name="Delgado-Sanchez P."/>
            <person name="Jimenez-Bremont J.F."/>
            <person name="Guerrero-Gonzalez Mde L."/>
            <person name="Flores J."/>
        </authorList>
    </citation>
    <scope>NUCLEOTIDE SEQUENCE</scope>
    <source>
        <tissue evidence="1">Cladode</tissue>
    </source>
</reference>
<accession>A0A7C8ZNG6</accession>
<name>A0A7C8ZNG6_OPUST</name>
<reference evidence="1" key="2">
    <citation type="submission" date="2020-07" db="EMBL/GenBank/DDBJ databases">
        <authorList>
            <person name="Vera ALvarez R."/>
            <person name="Arias-Moreno D.M."/>
            <person name="Jimenez-Jacinto V."/>
            <person name="Jimenez-Bremont J.F."/>
            <person name="Swaminathan K."/>
            <person name="Moose S.P."/>
            <person name="Guerrero-Gonzalez M.L."/>
            <person name="Marino-Ramirez L."/>
            <person name="Landsman D."/>
            <person name="Rodriguez-Kessler M."/>
            <person name="Delgado-Sanchez P."/>
        </authorList>
    </citation>
    <scope>NUCLEOTIDE SEQUENCE</scope>
    <source>
        <tissue evidence="1">Cladode</tissue>
    </source>
</reference>
<sequence>MHFRWRNLRSYIPSIQPRFLLTAGLQRAIPYVHSSIFESILPSLIQHPANQTRAISVCSSLDLWFNFARSKFNIPPTRNKLLMTIQLKRHSEVLLMIEGSFGEGEG</sequence>
<dbReference type="EMBL" id="GISG01144541">
    <property type="protein sequence ID" value="MBA4646035.1"/>
    <property type="molecule type" value="Transcribed_RNA"/>
</dbReference>
<protein>
    <submittedName>
        <fullName evidence="1">Uncharacterized protein</fullName>
    </submittedName>
</protein>
<dbReference type="AlphaFoldDB" id="A0A7C8ZNG6"/>
<organism evidence="1">
    <name type="scientific">Opuntia streptacantha</name>
    <name type="common">Prickly pear cactus</name>
    <name type="synonym">Opuntia cardona</name>
    <dbReference type="NCBI Taxonomy" id="393608"/>
    <lineage>
        <taxon>Eukaryota</taxon>
        <taxon>Viridiplantae</taxon>
        <taxon>Streptophyta</taxon>
        <taxon>Embryophyta</taxon>
        <taxon>Tracheophyta</taxon>
        <taxon>Spermatophyta</taxon>
        <taxon>Magnoliopsida</taxon>
        <taxon>eudicotyledons</taxon>
        <taxon>Gunneridae</taxon>
        <taxon>Pentapetalae</taxon>
        <taxon>Caryophyllales</taxon>
        <taxon>Cactineae</taxon>
        <taxon>Cactaceae</taxon>
        <taxon>Opuntioideae</taxon>
        <taxon>Opuntia</taxon>
    </lineage>
</organism>
<evidence type="ECO:0000313" key="1">
    <source>
        <dbReference type="EMBL" id="MBA4646035.1"/>
    </source>
</evidence>
<proteinExistence type="predicted"/>